<dbReference type="EMBL" id="GL883017">
    <property type="protein sequence ID" value="EGG18837.1"/>
    <property type="molecule type" value="Genomic_DNA"/>
</dbReference>
<dbReference type="InterPro" id="IPR001012">
    <property type="entry name" value="UBX_dom"/>
</dbReference>
<feature type="compositionally biased region" description="Low complexity" evidence="1">
    <location>
        <begin position="142"/>
        <end position="162"/>
    </location>
</feature>
<feature type="compositionally biased region" description="Low complexity" evidence="1">
    <location>
        <begin position="39"/>
        <end position="67"/>
    </location>
</feature>
<feature type="compositionally biased region" description="Acidic residues" evidence="1">
    <location>
        <begin position="247"/>
        <end position="272"/>
    </location>
</feature>
<dbReference type="Gene3D" id="3.10.20.90">
    <property type="entry name" value="Phosphatidylinositol 3-kinase Catalytic Subunit, Chain A, domain 1"/>
    <property type="match status" value="1"/>
</dbReference>
<evidence type="ECO:0000313" key="3">
    <source>
        <dbReference type="EMBL" id="EGG18837.1"/>
    </source>
</evidence>
<proteinExistence type="predicted"/>
<feature type="compositionally biased region" description="Basic and acidic residues" evidence="1">
    <location>
        <begin position="103"/>
        <end position="118"/>
    </location>
</feature>
<organism evidence="3 4">
    <name type="scientific">Cavenderia fasciculata</name>
    <name type="common">Slime mold</name>
    <name type="synonym">Dictyostelium fasciculatum</name>
    <dbReference type="NCBI Taxonomy" id="261658"/>
    <lineage>
        <taxon>Eukaryota</taxon>
        <taxon>Amoebozoa</taxon>
        <taxon>Evosea</taxon>
        <taxon>Eumycetozoa</taxon>
        <taxon>Dictyostelia</taxon>
        <taxon>Acytosteliales</taxon>
        <taxon>Cavenderiaceae</taxon>
        <taxon>Cavenderia</taxon>
    </lineage>
</organism>
<sequence length="663" mass="75718">MSSNYNRNRNQLHQNRIQTINQLNSIRNSREDSPPTPSPSYSSSRPTAPSQSTSLSSSSSTNIRSSGGLSGGVHALGGSSGSLPPLPTSTNTSSPRISAGGRTSRENVEEYDVGDVHVRTTRRSTPNGYTQSVERTSNDGNTQSSYTTQVTSFSSSSTTSQSPAGGRGGGTPRMSNSPSTRVAGLSPSTHYRPQFQVSQSTNLNRPGSFMDSNFRNYYDHPALNPYYRSPIGELSSINGQRRTYTEDIPDGNMEQEEDDEEEDEFEDMDDTVDQSLNAARNRQQAQIIPSYMNFGIDDDGMNEDEQLREAIRRSQEQSLPQQPAPPKKMNNNSSFDMDQEDLELQRALTESMREFQEKTSTSSTTPLSSSSSSVPKKKVNVRQDLNEYYSGTSRQHQHQKQQQQQQQQNNINNNNGNDESENEHTLEAMYNDPELRHLLSPAEQQRLARKRLIDDARKIRESQESEFNESLRRDTEKREEEEKKRVEEEKKKAEQEEKKLLQDALKLSIHLEKQSRIEEIKKRLTVDPSTMPAEEIKGREKEICEISVNLPPDGKRITRKFFTSNTLQNIRDWIDIYLDETFNIVSEDIHQKKDEEKQDEEMKQVEEKEKVEVEEGEDKREKRYISRDYQLLTTYPKQVLSDNQKSLLDLQLYPRCLLQLNNP</sequence>
<dbReference type="OMA" id="RINQQPE"/>
<dbReference type="PROSITE" id="PS50033">
    <property type="entry name" value="UBX"/>
    <property type="match status" value="1"/>
</dbReference>
<gene>
    <name evidence="3" type="ORF">DFA_02576</name>
</gene>
<dbReference type="OrthoDB" id="1026733at2759"/>
<feature type="region of interest" description="Disordered" evidence="1">
    <location>
        <begin position="243"/>
        <end position="284"/>
    </location>
</feature>
<feature type="region of interest" description="Disordered" evidence="1">
    <location>
        <begin position="311"/>
        <end position="422"/>
    </location>
</feature>
<feature type="compositionally biased region" description="Polar residues" evidence="1">
    <location>
        <begin position="1"/>
        <end position="27"/>
    </location>
</feature>
<feature type="compositionally biased region" description="Polar residues" evidence="1">
    <location>
        <begin position="123"/>
        <end position="141"/>
    </location>
</feature>
<feature type="compositionally biased region" description="Low complexity" evidence="1">
    <location>
        <begin position="358"/>
        <end position="374"/>
    </location>
</feature>
<dbReference type="CDD" id="cd01767">
    <property type="entry name" value="UBX"/>
    <property type="match status" value="1"/>
</dbReference>
<dbReference type="Pfam" id="PF00789">
    <property type="entry name" value="UBX"/>
    <property type="match status" value="1"/>
</dbReference>
<dbReference type="InterPro" id="IPR029071">
    <property type="entry name" value="Ubiquitin-like_domsf"/>
</dbReference>
<feature type="compositionally biased region" description="Polar residues" evidence="1">
    <location>
        <begin position="273"/>
        <end position="284"/>
    </location>
</feature>
<dbReference type="SMART" id="SM00726">
    <property type="entry name" value="UIM"/>
    <property type="match status" value="2"/>
</dbReference>
<dbReference type="GeneID" id="14870951"/>
<feature type="compositionally biased region" description="Low complexity" evidence="1">
    <location>
        <begin position="81"/>
        <end position="95"/>
    </location>
</feature>
<evidence type="ECO:0000256" key="1">
    <source>
        <dbReference type="SAM" id="MobiDB-lite"/>
    </source>
</evidence>
<dbReference type="Proteomes" id="UP000007797">
    <property type="component" value="Unassembled WGS sequence"/>
</dbReference>
<dbReference type="SMART" id="SM00166">
    <property type="entry name" value="UBX"/>
    <property type="match status" value="1"/>
</dbReference>
<dbReference type="SUPFAM" id="SSF54236">
    <property type="entry name" value="Ubiquitin-like"/>
    <property type="match status" value="1"/>
</dbReference>
<name>F4PZS3_CACFS</name>
<reference evidence="4" key="1">
    <citation type="journal article" date="2011" name="Genome Res.">
        <title>Phylogeny-wide analysis of social amoeba genomes highlights ancient origins for complex intercellular communication.</title>
        <authorList>
            <person name="Heidel A.J."/>
            <person name="Lawal H.M."/>
            <person name="Felder M."/>
            <person name="Schilde C."/>
            <person name="Helps N.R."/>
            <person name="Tunggal B."/>
            <person name="Rivero F."/>
            <person name="John U."/>
            <person name="Schleicher M."/>
            <person name="Eichinger L."/>
            <person name="Platzer M."/>
            <person name="Noegel A.A."/>
            <person name="Schaap P."/>
            <person name="Gloeckner G."/>
        </authorList>
    </citation>
    <scope>NUCLEOTIDE SEQUENCE [LARGE SCALE GENOMIC DNA]</scope>
    <source>
        <strain evidence="4">SH3</strain>
    </source>
</reference>
<protein>
    <submittedName>
        <fullName evidence="3">UBX domain-containing protein</fullName>
    </submittedName>
</protein>
<evidence type="ECO:0000259" key="2">
    <source>
        <dbReference type="PROSITE" id="PS50033"/>
    </source>
</evidence>
<feature type="region of interest" description="Disordered" evidence="1">
    <location>
        <begin position="462"/>
        <end position="493"/>
    </location>
</feature>
<dbReference type="PROSITE" id="PS50330">
    <property type="entry name" value="UIM"/>
    <property type="match status" value="1"/>
</dbReference>
<dbReference type="RefSeq" id="XP_004357299.1">
    <property type="nucleotide sequence ID" value="XM_004357243.1"/>
</dbReference>
<evidence type="ECO:0000313" key="4">
    <source>
        <dbReference type="Proteomes" id="UP000007797"/>
    </source>
</evidence>
<dbReference type="AlphaFoldDB" id="F4PZS3"/>
<dbReference type="KEGG" id="dfa:DFA_02576"/>
<dbReference type="STRING" id="1054147.F4PZS3"/>
<accession>F4PZS3</accession>
<feature type="region of interest" description="Disordered" evidence="1">
    <location>
        <begin position="591"/>
        <end position="619"/>
    </location>
</feature>
<keyword evidence="4" id="KW-1185">Reference proteome</keyword>
<dbReference type="InterPro" id="IPR003903">
    <property type="entry name" value="UIM_dom"/>
</dbReference>
<feature type="region of interest" description="Disordered" evidence="1">
    <location>
        <begin position="1"/>
        <end position="191"/>
    </location>
</feature>
<feature type="domain" description="UBX" evidence="2">
    <location>
        <begin position="552"/>
        <end position="660"/>
    </location>
</feature>
<feature type="compositionally biased region" description="Gly residues" evidence="1">
    <location>
        <begin position="68"/>
        <end position="80"/>
    </location>
</feature>
<feature type="compositionally biased region" description="Polar residues" evidence="1">
    <location>
        <begin position="173"/>
        <end position="191"/>
    </location>
</feature>
<feature type="compositionally biased region" description="Low complexity" evidence="1">
    <location>
        <begin position="400"/>
        <end position="417"/>
    </location>
</feature>